<dbReference type="EMBL" id="SFAM01000094">
    <property type="protein sequence ID" value="TRV11699.1"/>
    <property type="molecule type" value="Genomic_DNA"/>
</dbReference>
<evidence type="ECO:0000313" key="2">
    <source>
        <dbReference type="Proteomes" id="UP000315868"/>
    </source>
</evidence>
<gene>
    <name evidence="1" type="ORF">EWV45_11030</name>
</gene>
<protein>
    <submittedName>
        <fullName evidence="1">Uncharacterized protein</fullName>
    </submittedName>
</protein>
<reference evidence="1 2" key="1">
    <citation type="submission" date="2019-01" db="EMBL/GenBank/DDBJ databases">
        <title>Coherence of Microcystis species and biogeography revealed through population genomics.</title>
        <authorList>
            <person name="Perez-Carrascal O.M."/>
            <person name="Terrat Y."/>
            <person name="Giani A."/>
            <person name="Fortin N."/>
            <person name="Tromas N."/>
            <person name="Shapiro B.J."/>
        </authorList>
    </citation>
    <scope>NUCLEOTIDE SEQUENCE [LARGE SCALE GENOMIC DNA]</scope>
    <source>
        <strain evidence="1">Mf_QC_C_20070823_S10D</strain>
    </source>
</reference>
<dbReference type="AlphaFoldDB" id="A0A552KUQ1"/>
<name>A0A552KUQ1_9CHRO</name>
<comment type="caution">
    <text evidence="1">The sequence shown here is derived from an EMBL/GenBank/DDBJ whole genome shotgun (WGS) entry which is preliminary data.</text>
</comment>
<proteinExistence type="predicted"/>
<dbReference type="Proteomes" id="UP000315868">
    <property type="component" value="Unassembled WGS sequence"/>
</dbReference>
<organism evidence="1 2">
    <name type="scientific">Microcystis flos-aquae Mf_QC_C_20070823_S10D</name>
    <dbReference type="NCBI Taxonomy" id="2486236"/>
    <lineage>
        <taxon>Bacteria</taxon>
        <taxon>Bacillati</taxon>
        <taxon>Cyanobacteriota</taxon>
        <taxon>Cyanophyceae</taxon>
        <taxon>Oscillatoriophycideae</taxon>
        <taxon>Chroococcales</taxon>
        <taxon>Microcystaceae</taxon>
        <taxon>Microcystis</taxon>
    </lineage>
</organism>
<sequence length="159" mass="18142">MNEPITTIPTSDVENKEILSEYADIRWQIAAFNAKLKEIEPMAIEQAMSIIDDGATANGKRVVYRTDTVDIVLQLRSCKPKPENNADLESLKESIEMEAEKACHRNRKQIADIERKIVVLQSRLAILQQTDEGRAYQAEYAERERQLTTLEPILSVKLK</sequence>
<accession>A0A552KUQ1</accession>
<evidence type="ECO:0000313" key="1">
    <source>
        <dbReference type="EMBL" id="TRV11699.1"/>
    </source>
</evidence>